<keyword evidence="3" id="KW-0949">S-adenosyl-L-methionine</keyword>
<dbReference type="RefSeq" id="WP_095088689.1">
    <property type="nucleotide sequence ID" value="NZ_BMDM01000004.1"/>
</dbReference>
<evidence type="ECO:0000259" key="4">
    <source>
        <dbReference type="Pfam" id="PF10672"/>
    </source>
</evidence>
<protein>
    <submittedName>
        <fullName evidence="6">LSU methyltransferase RlmI</fullName>
        <ecNumber evidence="6">2.1.1.191</ecNumber>
    </submittedName>
</protein>
<evidence type="ECO:0000313" key="6">
    <source>
        <dbReference type="EMBL" id="SNV72877.1"/>
    </source>
</evidence>
<name>A0A239ZPF2_9STAP</name>
<feature type="domain" description="RlmI-like PUA" evidence="5">
    <location>
        <begin position="4"/>
        <end position="65"/>
    </location>
</feature>
<dbReference type="InterPro" id="IPR015947">
    <property type="entry name" value="PUA-like_sf"/>
</dbReference>
<dbReference type="EC" id="2.1.1.191" evidence="6"/>
<dbReference type="PANTHER" id="PTHR43042:SF3">
    <property type="entry name" value="RIBOSOMAL RNA LARGE SUBUNIT METHYLTRANSFERASE YWBD-RELATED"/>
    <property type="match status" value="1"/>
</dbReference>
<dbReference type="Gene3D" id="3.40.50.150">
    <property type="entry name" value="Vaccinia Virus protein VP39"/>
    <property type="match status" value="1"/>
</dbReference>
<accession>A0A239ZPF2</accession>
<dbReference type="GO" id="GO:0003723">
    <property type="term" value="F:RNA binding"/>
    <property type="evidence" value="ECO:0007669"/>
    <property type="project" value="InterPro"/>
</dbReference>
<keyword evidence="7" id="KW-1185">Reference proteome</keyword>
<dbReference type="Gene3D" id="2.30.130.10">
    <property type="entry name" value="PUA domain"/>
    <property type="match status" value="1"/>
</dbReference>
<dbReference type="SUPFAM" id="SSF53335">
    <property type="entry name" value="S-adenosyl-L-methionine-dependent methyltransferases"/>
    <property type="match status" value="1"/>
</dbReference>
<dbReference type="OrthoDB" id="9805492at2"/>
<gene>
    <name evidence="6" type="primary">rlmI</name>
    <name evidence="6" type="ORF">SAMEA4384403_01748</name>
</gene>
<feature type="domain" description="S-adenosylmethionine-dependent methyltransferase" evidence="4">
    <location>
        <begin position="161"/>
        <end position="337"/>
    </location>
</feature>
<dbReference type="InterPro" id="IPR041532">
    <property type="entry name" value="RlmI-like_PUA"/>
</dbReference>
<dbReference type="EMBL" id="LT906462">
    <property type="protein sequence ID" value="SNV72877.1"/>
    <property type="molecule type" value="Genomic_DNA"/>
</dbReference>
<dbReference type="AlphaFoldDB" id="A0A239ZPF2"/>
<organism evidence="6 7">
    <name type="scientific">Mammaliicoccus stepanovicii</name>
    <dbReference type="NCBI Taxonomy" id="643214"/>
    <lineage>
        <taxon>Bacteria</taxon>
        <taxon>Bacillati</taxon>
        <taxon>Bacillota</taxon>
        <taxon>Bacilli</taxon>
        <taxon>Bacillales</taxon>
        <taxon>Staphylococcaceae</taxon>
        <taxon>Mammaliicoccus</taxon>
    </lineage>
</organism>
<evidence type="ECO:0000259" key="5">
    <source>
        <dbReference type="Pfam" id="PF17785"/>
    </source>
</evidence>
<dbReference type="GO" id="GO:0032259">
    <property type="term" value="P:methylation"/>
    <property type="evidence" value="ECO:0007669"/>
    <property type="project" value="UniProtKB-KW"/>
</dbReference>
<dbReference type="InterPro" id="IPR019614">
    <property type="entry name" value="SAM-dep_methyl-trfase"/>
</dbReference>
<keyword evidence="2 6" id="KW-0808">Transferase</keyword>
<sequence length="390" mass="45002">MKQIMLKRGKEEKYLRGYPLIEKEDAFEMPNMDEGELIALVDEGKNFIATAYYGEQNKGIGWVLSLDSTEKIEHKFFVNLFENAKEERTYYENVNGINAYRLFNAEGDGIGGLTIDNYDGHLLIQWYSVGIYRLKDRILPAIKETFEYKSIFEKKRFKGMETTSDFVAGEAPEFPYVIEENNLFYNINLDDGPMTGIFLDQKDVRKKLRDQYSEDKDILNLFSYTGAFSVATSMNARSTTSVDLANRARALTEDNFGLNEMDLENNHIFIMDVFDYFKYAYRHGLTYDVVVIDPPSFARNKKKTFSVQKNYHELIEGAVDILNENGHLVLSTNSSAFPQKAFKKMINHTLDSMNLDYTITDVMGLPKDFKSNPHYKPSKYLKVVFVQING</sequence>
<dbReference type="KEGG" id="sste:SAMEA4384403_1748"/>
<dbReference type="PANTHER" id="PTHR43042">
    <property type="entry name" value="SAM-DEPENDENT METHYLTRANSFERASE"/>
    <property type="match status" value="1"/>
</dbReference>
<evidence type="ECO:0000256" key="1">
    <source>
        <dbReference type="ARBA" id="ARBA00022603"/>
    </source>
</evidence>
<dbReference type="GO" id="GO:0008168">
    <property type="term" value="F:methyltransferase activity"/>
    <property type="evidence" value="ECO:0007669"/>
    <property type="project" value="UniProtKB-KW"/>
</dbReference>
<dbReference type="SUPFAM" id="SSF88697">
    <property type="entry name" value="PUA domain-like"/>
    <property type="match status" value="1"/>
</dbReference>
<dbReference type="InterPro" id="IPR036974">
    <property type="entry name" value="PUA_sf"/>
</dbReference>
<reference evidence="6 7" key="1">
    <citation type="submission" date="2017-06" db="EMBL/GenBank/DDBJ databases">
        <authorList>
            <consortium name="Pathogen Informatics"/>
        </authorList>
    </citation>
    <scope>NUCLEOTIDE SEQUENCE [LARGE SCALE GENOMIC DNA]</scope>
    <source>
        <strain evidence="6 7">NCTC13839</strain>
    </source>
</reference>
<dbReference type="Proteomes" id="UP000242084">
    <property type="component" value="Chromosome 1"/>
</dbReference>
<evidence type="ECO:0000313" key="7">
    <source>
        <dbReference type="Proteomes" id="UP000242084"/>
    </source>
</evidence>
<proteinExistence type="predicted"/>
<dbReference type="InterPro" id="IPR029063">
    <property type="entry name" value="SAM-dependent_MTases_sf"/>
</dbReference>
<dbReference type="Pfam" id="PF17785">
    <property type="entry name" value="PUA_3"/>
    <property type="match status" value="1"/>
</dbReference>
<evidence type="ECO:0000256" key="2">
    <source>
        <dbReference type="ARBA" id="ARBA00022679"/>
    </source>
</evidence>
<evidence type="ECO:0000256" key="3">
    <source>
        <dbReference type="ARBA" id="ARBA00022691"/>
    </source>
</evidence>
<dbReference type="Pfam" id="PF10672">
    <property type="entry name" value="Methyltrans_SAM"/>
    <property type="match status" value="1"/>
</dbReference>
<dbReference type="CDD" id="cd11572">
    <property type="entry name" value="RlmI_M_like"/>
    <property type="match status" value="1"/>
</dbReference>
<keyword evidence="1 6" id="KW-0489">Methyltransferase</keyword>
<dbReference type="Gene3D" id="3.30.750.80">
    <property type="entry name" value="RNA methyltransferase domain (HRMD) like"/>
    <property type="match status" value="1"/>
</dbReference>